<evidence type="ECO:0000259" key="7">
    <source>
        <dbReference type="PROSITE" id="PS50045"/>
    </source>
</evidence>
<dbReference type="SMART" id="SM00382">
    <property type="entry name" value="AAA"/>
    <property type="match status" value="1"/>
</dbReference>
<feature type="compositionally biased region" description="Pro residues" evidence="6">
    <location>
        <begin position="632"/>
        <end position="642"/>
    </location>
</feature>
<dbReference type="InterPro" id="IPR003018">
    <property type="entry name" value="GAF"/>
</dbReference>
<dbReference type="Gene3D" id="3.40.50.300">
    <property type="entry name" value="P-loop containing nucleotide triphosphate hydrolases"/>
    <property type="match status" value="1"/>
</dbReference>
<dbReference type="InterPro" id="IPR027417">
    <property type="entry name" value="P-loop_NTPase"/>
</dbReference>
<dbReference type="Proteomes" id="UP001365405">
    <property type="component" value="Unassembled WGS sequence"/>
</dbReference>
<proteinExistence type="predicted"/>
<dbReference type="InterPro" id="IPR029016">
    <property type="entry name" value="GAF-like_dom_sf"/>
</dbReference>
<dbReference type="PROSITE" id="PS00675">
    <property type="entry name" value="SIGMA54_INTERACT_1"/>
    <property type="match status" value="1"/>
</dbReference>
<dbReference type="Pfam" id="PF02954">
    <property type="entry name" value="HTH_8"/>
    <property type="match status" value="1"/>
</dbReference>
<dbReference type="PANTHER" id="PTHR32071">
    <property type="entry name" value="TRANSCRIPTIONAL REGULATORY PROTEIN"/>
    <property type="match status" value="1"/>
</dbReference>
<dbReference type="Gene3D" id="1.10.8.60">
    <property type="match status" value="1"/>
</dbReference>
<dbReference type="PROSITE" id="PS00676">
    <property type="entry name" value="SIGMA54_INTERACT_2"/>
    <property type="match status" value="1"/>
</dbReference>
<dbReference type="InterPro" id="IPR009057">
    <property type="entry name" value="Homeodomain-like_sf"/>
</dbReference>
<evidence type="ECO:0000313" key="9">
    <source>
        <dbReference type="Proteomes" id="UP001365405"/>
    </source>
</evidence>
<feature type="region of interest" description="Disordered" evidence="6">
    <location>
        <begin position="323"/>
        <end position="352"/>
    </location>
</feature>
<dbReference type="Gene3D" id="1.10.10.60">
    <property type="entry name" value="Homeodomain-like"/>
    <property type="match status" value="1"/>
</dbReference>
<dbReference type="InterPro" id="IPR003593">
    <property type="entry name" value="AAA+_ATPase"/>
</dbReference>
<protein>
    <submittedName>
        <fullName evidence="8">Sigma-54-dependent Fis family transcriptional regulator</fullName>
    </submittedName>
</protein>
<dbReference type="Pfam" id="PF01590">
    <property type="entry name" value="GAF"/>
    <property type="match status" value="1"/>
</dbReference>
<evidence type="ECO:0000256" key="5">
    <source>
        <dbReference type="ARBA" id="ARBA00023163"/>
    </source>
</evidence>
<dbReference type="SUPFAM" id="SSF46689">
    <property type="entry name" value="Homeodomain-like"/>
    <property type="match status" value="1"/>
</dbReference>
<evidence type="ECO:0000256" key="3">
    <source>
        <dbReference type="ARBA" id="ARBA00023015"/>
    </source>
</evidence>
<dbReference type="Pfam" id="PF25601">
    <property type="entry name" value="AAA_lid_14"/>
    <property type="match status" value="1"/>
</dbReference>
<feature type="region of interest" description="Disordered" evidence="6">
    <location>
        <begin position="622"/>
        <end position="650"/>
    </location>
</feature>
<organism evidence="8 9">
    <name type="scientific">Pseudaquabacterium inlustre</name>
    <dbReference type="NCBI Taxonomy" id="2984192"/>
    <lineage>
        <taxon>Bacteria</taxon>
        <taxon>Pseudomonadati</taxon>
        <taxon>Pseudomonadota</taxon>
        <taxon>Betaproteobacteria</taxon>
        <taxon>Burkholderiales</taxon>
        <taxon>Sphaerotilaceae</taxon>
        <taxon>Pseudaquabacterium</taxon>
    </lineage>
</organism>
<evidence type="ECO:0000256" key="1">
    <source>
        <dbReference type="ARBA" id="ARBA00022741"/>
    </source>
</evidence>
<feature type="domain" description="Sigma-54 factor interaction" evidence="7">
    <location>
        <begin position="364"/>
        <end position="593"/>
    </location>
</feature>
<comment type="caution">
    <text evidence="8">The sequence shown here is derived from an EMBL/GenBank/DDBJ whole genome shotgun (WGS) entry which is preliminary data.</text>
</comment>
<keyword evidence="4" id="KW-0238">DNA-binding</keyword>
<dbReference type="PANTHER" id="PTHR32071:SF77">
    <property type="entry name" value="TRANSCRIPTIONAL REGULATORY PROTEIN"/>
    <property type="match status" value="1"/>
</dbReference>
<evidence type="ECO:0000256" key="2">
    <source>
        <dbReference type="ARBA" id="ARBA00022840"/>
    </source>
</evidence>
<dbReference type="InterPro" id="IPR058031">
    <property type="entry name" value="AAA_lid_NorR"/>
</dbReference>
<evidence type="ECO:0000256" key="6">
    <source>
        <dbReference type="SAM" id="MobiDB-lite"/>
    </source>
</evidence>
<sequence>MTDPESRQHVERVLGSLERRPDALPGAADAQAGSAGDRFIAESWQRSLQRHRLDPAGASYRRVLGAAELRETAERVGALLDLARPHVDELDRHVAPANYCILFADAAGVTLDFRQRGDADARFKRAGVRPGVCWAEESEGTNGVGTAIATREAVLVHKTDHFRVDNIPLSCSAAPVFGLDDELLAVLDASTLFSPYQRESQQLVFNLVKEKALLIENAYAEYRLRDHWRLSFGPGSTAGGRGAASELLVAFDDQGRIVAANRPARRLLERLAPARQATLAELFDTRPEQLVAQAHAAPGLALPLRVSGTGELMHGVLRAPRQMAGAPGAGGHQSGNLSGNLSGQPAARASAAAATNGSRSFAQLATGDAALRPLVERALRVVNRDMPIMLLGETGTGKEAFAQALHAASLRAARPFVALNCAAIPDTLIESELFGYRDGAFTGARARGARGKVLQADGGTLFLDEIGDMPLALQSRLLRVLAEGEVTPLGAEEPVAVKLNVVCATHQDLPALVAQGRFREDLYYRLAGACFRLPPLRERTDRAELIRLLLRQEAQAANRPGLLLGDLAMQRLMSHRWPGNIRQLRLALRYACAVADGGVLLPGDFADDLWAGVQAGVQAGMQAATPAATPEEPAPVATPPSPVAHADLHPDPDAAERQRIVQALRRQRWQVGAAAVLLGLSRATLYRRIKALGIVAPHRLPPEDEDGAGPA</sequence>
<dbReference type="EMBL" id="JBBUTH010000010">
    <property type="protein sequence ID" value="MEK8052696.1"/>
    <property type="molecule type" value="Genomic_DNA"/>
</dbReference>
<evidence type="ECO:0000256" key="4">
    <source>
        <dbReference type="ARBA" id="ARBA00023125"/>
    </source>
</evidence>
<dbReference type="InterPro" id="IPR025662">
    <property type="entry name" value="Sigma_54_int_dom_ATP-bd_1"/>
</dbReference>
<dbReference type="InterPro" id="IPR002197">
    <property type="entry name" value="HTH_Fis"/>
</dbReference>
<keyword evidence="2" id="KW-0067">ATP-binding</keyword>
<keyword evidence="1" id="KW-0547">Nucleotide-binding</keyword>
<accession>A0ABU9CP89</accession>
<feature type="compositionally biased region" description="Low complexity" evidence="6">
    <location>
        <begin position="622"/>
        <end position="631"/>
    </location>
</feature>
<keyword evidence="3" id="KW-0805">Transcription regulation</keyword>
<dbReference type="CDD" id="cd00009">
    <property type="entry name" value="AAA"/>
    <property type="match status" value="1"/>
</dbReference>
<dbReference type="InterPro" id="IPR025943">
    <property type="entry name" value="Sigma_54_int_dom_ATP-bd_2"/>
</dbReference>
<dbReference type="Pfam" id="PF00158">
    <property type="entry name" value="Sigma54_activat"/>
    <property type="match status" value="1"/>
</dbReference>
<keyword evidence="9" id="KW-1185">Reference proteome</keyword>
<dbReference type="InterPro" id="IPR002078">
    <property type="entry name" value="Sigma_54_int"/>
</dbReference>
<gene>
    <name evidence="8" type="ORF">AACH10_20770</name>
</gene>
<feature type="compositionally biased region" description="Polar residues" evidence="6">
    <location>
        <begin position="334"/>
        <end position="343"/>
    </location>
</feature>
<dbReference type="PRINTS" id="PR01590">
    <property type="entry name" value="HTHFIS"/>
</dbReference>
<evidence type="ECO:0000313" key="8">
    <source>
        <dbReference type="EMBL" id="MEK8052696.1"/>
    </source>
</evidence>
<dbReference type="Gene3D" id="3.30.450.40">
    <property type="match status" value="1"/>
</dbReference>
<dbReference type="SUPFAM" id="SSF52540">
    <property type="entry name" value="P-loop containing nucleoside triphosphate hydrolases"/>
    <property type="match status" value="1"/>
</dbReference>
<dbReference type="PROSITE" id="PS50045">
    <property type="entry name" value="SIGMA54_INTERACT_4"/>
    <property type="match status" value="1"/>
</dbReference>
<dbReference type="RefSeq" id="WP_341412418.1">
    <property type="nucleotide sequence ID" value="NZ_JBBUTH010000010.1"/>
</dbReference>
<reference evidence="8 9" key="1">
    <citation type="submission" date="2024-04" db="EMBL/GenBank/DDBJ databases">
        <title>Novel species of the genus Ideonella isolated from streams.</title>
        <authorList>
            <person name="Lu H."/>
        </authorList>
    </citation>
    <scope>NUCLEOTIDE SEQUENCE [LARGE SCALE GENOMIC DNA]</scope>
    <source>
        <strain evidence="8 9">DXS22W</strain>
    </source>
</reference>
<dbReference type="SUPFAM" id="SSF55781">
    <property type="entry name" value="GAF domain-like"/>
    <property type="match status" value="1"/>
</dbReference>
<keyword evidence="5" id="KW-0804">Transcription</keyword>
<name>A0ABU9CP89_9BURK</name>